<organism evidence="2 3">
    <name type="scientific">Roseomonas fluvialis</name>
    <dbReference type="NCBI Taxonomy" id="1750527"/>
    <lineage>
        <taxon>Bacteria</taxon>
        <taxon>Pseudomonadati</taxon>
        <taxon>Pseudomonadota</taxon>
        <taxon>Alphaproteobacteria</taxon>
        <taxon>Acetobacterales</taxon>
        <taxon>Roseomonadaceae</taxon>
        <taxon>Roseomonas</taxon>
    </lineage>
</organism>
<evidence type="ECO:0000313" key="3">
    <source>
        <dbReference type="Proteomes" id="UP000831327"/>
    </source>
</evidence>
<accession>A0ABM7YA39</accession>
<feature type="compositionally biased region" description="Low complexity" evidence="1">
    <location>
        <begin position="45"/>
        <end position="54"/>
    </location>
</feature>
<evidence type="ECO:0000313" key="2">
    <source>
        <dbReference type="EMBL" id="BDG74907.1"/>
    </source>
</evidence>
<protein>
    <submittedName>
        <fullName evidence="2">Uncharacterized protein</fullName>
    </submittedName>
</protein>
<reference evidence="2 3" key="1">
    <citation type="journal article" date="2016" name="Microbes Environ.">
        <title>Phylogenetically diverse aerobic anoxygenic phototrophic bacteria isolated from epilithic biofilms in Tama river, Japan.</title>
        <authorList>
            <person name="Hirose S."/>
            <person name="Matsuura K."/>
            <person name="Haruta S."/>
        </authorList>
    </citation>
    <scope>NUCLEOTIDE SEQUENCE [LARGE SCALE GENOMIC DNA]</scope>
    <source>
        <strain evidence="2 3">S08</strain>
    </source>
</reference>
<feature type="region of interest" description="Disordered" evidence="1">
    <location>
        <begin position="21"/>
        <end position="54"/>
    </location>
</feature>
<proteinExistence type="predicted"/>
<evidence type="ECO:0000256" key="1">
    <source>
        <dbReference type="SAM" id="MobiDB-lite"/>
    </source>
</evidence>
<name>A0ABM7YA39_9PROT</name>
<feature type="compositionally biased region" description="Low complexity" evidence="1">
    <location>
        <begin position="24"/>
        <end position="39"/>
    </location>
</feature>
<keyword evidence="3" id="KW-1185">Reference proteome</keyword>
<dbReference type="Proteomes" id="UP000831327">
    <property type="component" value="Chromosome"/>
</dbReference>
<sequence length="54" mass="5313">MNDAARIADSAPDKRILRMQDPGAHSATAPKPSAAASATVHGAKAKPAYAGAGA</sequence>
<dbReference type="EMBL" id="AP025637">
    <property type="protein sequence ID" value="BDG74907.1"/>
    <property type="molecule type" value="Genomic_DNA"/>
</dbReference>
<gene>
    <name evidence="2" type="ORF">Rmf_48360</name>
</gene>
<dbReference type="RefSeq" id="WP_244457011.1">
    <property type="nucleotide sequence ID" value="NZ_AP025637.1"/>
</dbReference>